<dbReference type="EMBL" id="BBMS01000090">
    <property type="protein sequence ID" value="GAL30316.1"/>
    <property type="molecule type" value="Genomic_DNA"/>
</dbReference>
<proteinExistence type="predicted"/>
<evidence type="ECO:0000313" key="1">
    <source>
        <dbReference type="EMBL" id="GAL30316.1"/>
    </source>
</evidence>
<evidence type="ECO:0000313" key="2">
    <source>
        <dbReference type="Proteomes" id="UP000029223"/>
    </source>
</evidence>
<organism evidence="1 2">
    <name type="scientific">Vibrio variabilis</name>
    <dbReference type="NCBI Taxonomy" id="990271"/>
    <lineage>
        <taxon>Bacteria</taxon>
        <taxon>Pseudomonadati</taxon>
        <taxon>Pseudomonadota</taxon>
        <taxon>Gammaproteobacteria</taxon>
        <taxon>Vibrionales</taxon>
        <taxon>Vibrionaceae</taxon>
        <taxon>Vibrio</taxon>
    </lineage>
</organism>
<gene>
    <name evidence="1" type="ORF">JCM19239_5748</name>
</gene>
<reference evidence="2" key="2">
    <citation type="submission" date="2014-09" db="EMBL/GenBank/DDBJ databases">
        <authorList>
            <consortium name="NBRP consortium"/>
            <person name="Sawabe T."/>
            <person name="Meirelles P."/>
            <person name="Nakanishi M."/>
            <person name="Sayaka M."/>
            <person name="Hattori M."/>
            <person name="Ohkuma M."/>
        </authorList>
    </citation>
    <scope>NUCLEOTIDE SEQUENCE [LARGE SCALE GENOMIC DNA]</scope>
    <source>
        <strain evidence="2">JCM 19239</strain>
    </source>
</reference>
<comment type="caution">
    <text evidence="1">The sequence shown here is derived from an EMBL/GenBank/DDBJ whole genome shotgun (WGS) entry which is preliminary data.</text>
</comment>
<accession>A0ABQ0JNI2</accession>
<protein>
    <submittedName>
        <fullName evidence="1">Uncharacterized protein</fullName>
    </submittedName>
</protein>
<name>A0ABQ0JNI2_9VIBR</name>
<keyword evidence="2" id="KW-1185">Reference proteome</keyword>
<reference evidence="2" key="1">
    <citation type="submission" date="2014-09" db="EMBL/GenBank/DDBJ databases">
        <title>Vibrio variabilis JCM 19239. (C206) whole genome shotgun sequence.</title>
        <authorList>
            <person name="Sawabe T."/>
            <person name="Meirelles P."/>
            <person name="Nakanishi M."/>
            <person name="Sayaka M."/>
            <person name="Hattori M."/>
            <person name="Ohkuma M."/>
        </authorList>
    </citation>
    <scope>NUCLEOTIDE SEQUENCE [LARGE SCALE GENOMIC DNA]</scope>
    <source>
        <strain evidence="2">JCM 19239</strain>
    </source>
</reference>
<sequence length="50" mass="5886">MRDTGSYLAEDVVVKHMNKDLTEATFWQESMERLSDKVDEFENLFNQLSS</sequence>
<dbReference type="Proteomes" id="UP000029223">
    <property type="component" value="Unassembled WGS sequence"/>
</dbReference>